<dbReference type="AlphaFoldDB" id="A0A1Y1UIV2"/>
<name>A0A1Y1UIV2_9TREE</name>
<protein>
    <submittedName>
        <fullName evidence="1">Uncharacterized protein</fullName>
    </submittedName>
</protein>
<dbReference type="InParanoid" id="A0A1Y1UIV2"/>
<evidence type="ECO:0000313" key="2">
    <source>
        <dbReference type="Proteomes" id="UP000193218"/>
    </source>
</evidence>
<dbReference type="GeneID" id="33557468"/>
<dbReference type="EMBL" id="NBSH01000005">
    <property type="protein sequence ID" value="ORX37993.1"/>
    <property type="molecule type" value="Genomic_DNA"/>
</dbReference>
<gene>
    <name evidence="1" type="ORF">BD324DRAFT_624088</name>
</gene>
<accession>A0A1Y1UIV2</accession>
<dbReference type="RefSeq" id="XP_021871980.1">
    <property type="nucleotide sequence ID" value="XM_022015659.1"/>
</dbReference>
<organism evidence="1 2">
    <name type="scientific">Kockovaella imperatae</name>
    <dbReference type="NCBI Taxonomy" id="4999"/>
    <lineage>
        <taxon>Eukaryota</taxon>
        <taxon>Fungi</taxon>
        <taxon>Dikarya</taxon>
        <taxon>Basidiomycota</taxon>
        <taxon>Agaricomycotina</taxon>
        <taxon>Tremellomycetes</taxon>
        <taxon>Tremellales</taxon>
        <taxon>Cuniculitremaceae</taxon>
        <taxon>Kockovaella</taxon>
    </lineage>
</organism>
<evidence type="ECO:0000313" key="1">
    <source>
        <dbReference type="EMBL" id="ORX37993.1"/>
    </source>
</evidence>
<reference evidence="1 2" key="1">
    <citation type="submission" date="2017-03" db="EMBL/GenBank/DDBJ databases">
        <title>Widespread Adenine N6-methylation of Active Genes in Fungi.</title>
        <authorList>
            <consortium name="DOE Joint Genome Institute"/>
            <person name="Mondo S.J."/>
            <person name="Dannebaum R.O."/>
            <person name="Kuo R.C."/>
            <person name="Louie K.B."/>
            <person name="Bewick A.J."/>
            <person name="Labutti K."/>
            <person name="Haridas S."/>
            <person name="Kuo A."/>
            <person name="Salamov A."/>
            <person name="Ahrendt S.R."/>
            <person name="Lau R."/>
            <person name="Bowen B.P."/>
            <person name="Lipzen A."/>
            <person name="Sullivan W."/>
            <person name="Andreopoulos W.B."/>
            <person name="Clum A."/>
            <person name="Lindquist E."/>
            <person name="Daum C."/>
            <person name="Northen T.R."/>
            <person name="Ramamoorthy G."/>
            <person name="Schmitz R.J."/>
            <person name="Gryganskyi A."/>
            <person name="Culley D."/>
            <person name="Magnuson J."/>
            <person name="James T.Y."/>
            <person name="O'Malley M.A."/>
            <person name="Stajich J.E."/>
            <person name="Spatafora J.W."/>
            <person name="Visel A."/>
            <person name="Grigoriev I.V."/>
        </authorList>
    </citation>
    <scope>NUCLEOTIDE SEQUENCE [LARGE SCALE GENOMIC DNA]</scope>
    <source>
        <strain evidence="1 2">NRRL Y-17943</strain>
    </source>
</reference>
<proteinExistence type="predicted"/>
<comment type="caution">
    <text evidence="1">The sequence shown here is derived from an EMBL/GenBank/DDBJ whole genome shotgun (WGS) entry which is preliminary data.</text>
</comment>
<sequence length="199" mass="22450">MKGLREPPCINLQDSALLPKQTFLSYQGLSQGSVLRAMCRGHMEGADGGVFSYLFVFNPHQRKLDDTLRTTLFKFNITDKSFKSNPSEMTTRAWSEHDPKACICPPGSESVTDADIMRRFDDHYSEYESARKEGKTDMEASQTLTVSVWRSIAKDFMCKQGHCTRRRGTVATWNLCSSTWAKSAVDKYSPSQSEGSHDQ</sequence>
<dbReference type="Proteomes" id="UP000193218">
    <property type="component" value="Unassembled WGS sequence"/>
</dbReference>
<keyword evidence="2" id="KW-1185">Reference proteome</keyword>